<dbReference type="EMBL" id="KZ678151">
    <property type="protein sequence ID" value="PSN60019.1"/>
    <property type="molecule type" value="Genomic_DNA"/>
</dbReference>
<organism evidence="6 7">
    <name type="scientific">Corynespora cassiicola Philippines</name>
    <dbReference type="NCBI Taxonomy" id="1448308"/>
    <lineage>
        <taxon>Eukaryota</taxon>
        <taxon>Fungi</taxon>
        <taxon>Dikarya</taxon>
        <taxon>Ascomycota</taxon>
        <taxon>Pezizomycotina</taxon>
        <taxon>Dothideomycetes</taxon>
        <taxon>Pleosporomycetidae</taxon>
        <taxon>Pleosporales</taxon>
        <taxon>Corynesporascaceae</taxon>
        <taxon>Corynespora</taxon>
    </lineage>
</organism>
<dbReference type="SUPFAM" id="SSF144083">
    <property type="entry name" value="Magnesium transport protein CorA, transmembrane region"/>
    <property type="match status" value="1"/>
</dbReference>
<dbReference type="InterPro" id="IPR002523">
    <property type="entry name" value="MgTranspt_CorA/ZnTranspt_ZntB"/>
</dbReference>
<sequence length="664" mass="74792">MEEEIDEQKVFVYICDFTSLGPVHKDPVFISDIKSSEFDSGVAIPKPQGTRFRWIHIPVNDTSLAEDCVRSIIGPRQADSLKDTWSHQLRPTSCIPAAIIPNHARFMEPSFQIHKDDEERSKEDPAAKPTFSLFMPYLNWEVFKNISKIAGPLDKSKMTLNTSRHPRRTLDQFFYPGLRDTISRDAGQTVSKWTGKNSTRDGRKAAVDDSYVVMVEQIWVWVYLESETLISCFPSDNFQFSGRPGAKYTDVRSSVVKDSKRDQDLFDLTALLVMHSVTNLFAEKNSKGADVMEIYRWAIGNKAARQTQKLEEFSRNQAVHDMKETQVEDVDELNLILEVADILDELNMLLLVLEKQTAVLKLLRDKMPYVKSQIEEPLERDKEKKHPIVNDGDMEEVPMSNYTNLNGLIMGTSGMDSFKIISISQEAKMFNDKAGILLKEAEKMVGVKNHDLERLHKDASQTHKMLLGLLDLQQKSASLEEARATTNQGRAIMLFTIVTIIFVPLSFFTSYYGQNIADLTGDDRNPTAGEVWTVAAPISVLVIACAFLVVYYIFPRTRARRARGELGVREMIKQVIALEIVYPNALGMVLGTTRLGPRLGPLLGLGKLGPVLGPVLRPVLRPVLGAVRAVVRAVLPTRLRERIKAKTMKIVGNRERVDIEMGGL</sequence>
<comment type="subcellular location">
    <subcellularLocation>
        <location evidence="1">Membrane</location>
        <topology evidence="1">Multi-pass membrane protein</topology>
    </subcellularLocation>
</comment>
<dbReference type="PANTHER" id="PTHR47685">
    <property type="entry name" value="MAGNESIUM TRANSPORT PROTEIN CORA"/>
    <property type="match status" value="1"/>
</dbReference>
<dbReference type="Proteomes" id="UP000240883">
    <property type="component" value="Unassembled WGS sequence"/>
</dbReference>
<protein>
    <submittedName>
        <fullName evidence="6">Uncharacterized protein</fullName>
    </submittedName>
</protein>
<evidence type="ECO:0000313" key="7">
    <source>
        <dbReference type="Proteomes" id="UP000240883"/>
    </source>
</evidence>
<evidence type="ECO:0000256" key="5">
    <source>
        <dbReference type="SAM" id="Phobius"/>
    </source>
</evidence>
<keyword evidence="2 5" id="KW-0812">Transmembrane</keyword>
<keyword evidence="7" id="KW-1185">Reference proteome</keyword>
<dbReference type="AlphaFoldDB" id="A0A2T2N3R6"/>
<dbReference type="GO" id="GO:0016020">
    <property type="term" value="C:membrane"/>
    <property type="evidence" value="ECO:0007669"/>
    <property type="project" value="UniProtKB-SubCell"/>
</dbReference>
<feature type="transmembrane region" description="Helical" evidence="5">
    <location>
        <begin position="575"/>
        <end position="595"/>
    </location>
</feature>
<feature type="transmembrane region" description="Helical" evidence="5">
    <location>
        <begin position="532"/>
        <end position="554"/>
    </location>
</feature>
<dbReference type="PANTHER" id="PTHR47685:SF1">
    <property type="entry name" value="MAGNESIUM TRANSPORT PROTEIN CORA"/>
    <property type="match status" value="1"/>
</dbReference>
<dbReference type="Gene3D" id="1.20.58.340">
    <property type="entry name" value="Magnesium transport protein CorA, transmembrane region"/>
    <property type="match status" value="1"/>
</dbReference>
<evidence type="ECO:0000256" key="1">
    <source>
        <dbReference type="ARBA" id="ARBA00004141"/>
    </source>
</evidence>
<dbReference type="InterPro" id="IPR050829">
    <property type="entry name" value="CorA_MIT"/>
</dbReference>
<dbReference type="Pfam" id="PF01544">
    <property type="entry name" value="CorA"/>
    <property type="match status" value="1"/>
</dbReference>
<evidence type="ECO:0000256" key="4">
    <source>
        <dbReference type="ARBA" id="ARBA00023136"/>
    </source>
</evidence>
<reference evidence="6 7" key="1">
    <citation type="journal article" date="2018" name="Front. Microbiol.">
        <title>Genome-Wide Analysis of Corynespora cassiicola Leaf Fall Disease Putative Effectors.</title>
        <authorList>
            <person name="Lopez D."/>
            <person name="Ribeiro S."/>
            <person name="Label P."/>
            <person name="Fumanal B."/>
            <person name="Venisse J.S."/>
            <person name="Kohler A."/>
            <person name="de Oliveira R.R."/>
            <person name="Labutti K."/>
            <person name="Lipzen A."/>
            <person name="Lail K."/>
            <person name="Bauer D."/>
            <person name="Ohm R.A."/>
            <person name="Barry K.W."/>
            <person name="Spatafora J."/>
            <person name="Grigoriev I.V."/>
            <person name="Martin F.M."/>
            <person name="Pujade-Renaud V."/>
        </authorList>
    </citation>
    <scope>NUCLEOTIDE SEQUENCE [LARGE SCALE GENOMIC DNA]</scope>
    <source>
        <strain evidence="6 7">Philippines</strain>
    </source>
</reference>
<feature type="transmembrane region" description="Helical" evidence="5">
    <location>
        <begin position="491"/>
        <end position="512"/>
    </location>
</feature>
<dbReference type="InterPro" id="IPR045863">
    <property type="entry name" value="CorA_TM1_TM2"/>
</dbReference>
<proteinExistence type="predicted"/>
<accession>A0A2T2N3R6</accession>
<keyword evidence="4 5" id="KW-0472">Membrane</keyword>
<keyword evidence="3 5" id="KW-1133">Transmembrane helix</keyword>
<evidence type="ECO:0000256" key="3">
    <source>
        <dbReference type="ARBA" id="ARBA00022989"/>
    </source>
</evidence>
<dbReference type="OrthoDB" id="341259at2759"/>
<evidence type="ECO:0000256" key="2">
    <source>
        <dbReference type="ARBA" id="ARBA00022692"/>
    </source>
</evidence>
<gene>
    <name evidence="6" type="ORF">BS50DRAFT_536441</name>
</gene>
<name>A0A2T2N3R6_CORCC</name>
<evidence type="ECO:0000313" key="6">
    <source>
        <dbReference type="EMBL" id="PSN60019.1"/>
    </source>
</evidence>
<dbReference type="GO" id="GO:0046873">
    <property type="term" value="F:metal ion transmembrane transporter activity"/>
    <property type="evidence" value="ECO:0007669"/>
    <property type="project" value="InterPro"/>
</dbReference>